<accession>A0AAD9HQE1</accession>
<reference evidence="1" key="1">
    <citation type="submission" date="2021-06" db="EMBL/GenBank/DDBJ databases">
        <title>Comparative genomics, transcriptomics and evolutionary studies reveal genomic signatures of adaptation to plant cell wall in hemibiotrophic fungi.</title>
        <authorList>
            <consortium name="DOE Joint Genome Institute"/>
            <person name="Baroncelli R."/>
            <person name="Diaz J.F."/>
            <person name="Benocci T."/>
            <person name="Peng M."/>
            <person name="Battaglia E."/>
            <person name="Haridas S."/>
            <person name="Andreopoulos W."/>
            <person name="Labutti K."/>
            <person name="Pangilinan J."/>
            <person name="Floch G.L."/>
            <person name="Makela M.R."/>
            <person name="Henrissat B."/>
            <person name="Grigoriev I.V."/>
            <person name="Crouch J.A."/>
            <person name="De Vries R.P."/>
            <person name="Sukno S.A."/>
            <person name="Thon M.R."/>
        </authorList>
    </citation>
    <scope>NUCLEOTIDE SEQUENCE</scope>
    <source>
        <strain evidence="1">MAFF235873</strain>
    </source>
</reference>
<keyword evidence="2" id="KW-1185">Reference proteome</keyword>
<protein>
    <submittedName>
        <fullName evidence="1">Uncharacterized protein</fullName>
    </submittedName>
</protein>
<comment type="caution">
    <text evidence="1">The sequence shown here is derived from an EMBL/GenBank/DDBJ whole genome shotgun (WGS) entry which is preliminary data.</text>
</comment>
<dbReference type="AlphaFoldDB" id="A0AAD9HQE1"/>
<sequence length="70" mass="7482">MAGGVVWCGAVCLLAADSRSEGGALFVVVVGSFARLFVRWVLQLGLMRLLIGSMDAQMKRLLASTRCSVH</sequence>
<organism evidence="1 2">
    <name type="scientific">Colletotrichum zoysiae</name>
    <dbReference type="NCBI Taxonomy" id="1216348"/>
    <lineage>
        <taxon>Eukaryota</taxon>
        <taxon>Fungi</taxon>
        <taxon>Dikarya</taxon>
        <taxon>Ascomycota</taxon>
        <taxon>Pezizomycotina</taxon>
        <taxon>Sordariomycetes</taxon>
        <taxon>Hypocreomycetidae</taxon>
        <taxon>Glomerellales</taxon>
        <taxon>Glomerellaceae</taxon>
        <taxon>Colletotrichum</taxon>
        <taxon>Colletotrichum graminicola species complex</taxon>
    </lineage>
</organism>
<evidence type="ECO:0000313" key="2">
    <source>
        <dbReference type="Proteomes" id="UP001232148"/>
    </source>
</evidence>
<dbReference type="EMBL" id="MU842832">
    <property type="protein sequence ID" value="KAK2032272.1"/>
    <property type="molecule type" value="Genomic_DNA"/>
</dbReference>
<proteinExistence type="predicted"/>
<dbReference type="Proteomes" id="UP001232148">
    <property type="component" value="Unassembled WGS sequence"/>
</dbReference>
<name>A0AAD9HQE1_9PEZI</name>
<gene>
    <name evidence="1" type="ORF">LX32DRAFT_636420</name>
</gene>
<evidence type="ECO:0000313" key="1">
    <source>
        <dbReference type="EMBL" id="KAK2032272.1"/>
    </source>
</evidence>